<comment type="caution">
    <text evidence="1">The sequence shown here is derived from an EMBL/GenBank/DDBJ whole genome shotgun (WGS) entry which is preliminary data.</text>
</comment>
<protein>
    <submittedName>
        <fullName evidence="1">Uncharacterized protein</fullName>
    </submittedName>
</protein>
<evidence type="ECO:0000313" key="2">
    <source>
        <dbReference type="Proteomes" id="UP000768646"/>
    </source>
</evidence>
<accession>A0ACB7CDN0</accession>
<keyword evidence="2" id="KW-1185">Reference proteome</keyword>
<dbReference type="EMBL" id="JABTEG010000004">
    <property type="protein sequence ID" value="KAG4305182.1"/>
    <property type="molecule type" value="Genomic_DNA"/>
</dbReference>
<evidence type="ECO:0000313" key="1">
    <source>
        <dbReference type="EMBL" id="KAG4305182.1"/>
    </source>
</evidence>
<sequence length="349" mass="39411">MKGKENGVCLFKYSRLWRAYGSLFQKKCITNTSRVKNISELETGTFELENQVSPKLFALHARLNLGSSFPKSTLVRALVDFRITSDIKFVQNNESLSVLGACIIKYYLSEYLMSRWPRLPYNILRAAMWGYCGPKALAKIGKEWGIEMSDKEINVPREPSESDLRQVVSEILSEAKNGKLVFKRTRYFSDYGSSLKTRSNETAISGMVKSIVGGVYLHCGLANARVFVNDHIISRHLSMPSLFSFDQPTRELSVLCFRQKLEPPVSRLIAETGRRSSSPFFIVGVYSGNEKLGEGHGSSLKEAKYTASVDALKAWYLYESKEFDRPSKTLENDKEVYSSVHIDCGEVIV</sequence>
<gene>
    <name evidence="1" type="ORF">PORY_001352</name>
</gene>
<organism evidence="1 2">
    <name type="scientific">Pneumocystis oryctolagi</name>
    <dbReference type="NCBI Taxonomy" id="42067"/>
    <lineage>
        <taxon>Eukaryota</taxon>
        <taxon>Fungi</taxon>
        <taxon>Dikarya</taxon>
        <taxon>Ascomycota</taxon>
        <taxon>Taphrinomycotina</taxon>
        <taxon>Pneumocystomycetes</taxon>
        <taxon>Pneumocystaceae</taxon>
        <taxon>Pneumocystis</taxon>
    </lineage>
</organism>
<dbReference type="Proteomes" id="UP000768646">
    <property type="component" value="Unassembled WGS sequence"/>
</dbReference>
<name>A0ACB7CDN0_9ASCO</name>
<proteinExistence type="predicted"/>
<reference evidence="1 2" key="1">
    <citation type="journal article" date="2021" name="Commun. Biol.">
        <title>Genomic insights into the host specific adaptation of the Pneumocystis genus.</title>
        <authorList>
            <person name="Cisse O.H."/>
            <person name="Ma L."/>
            <person name="Dekker J.P."/>
            <person name="Khil P.P."/>
            <person name="Youn J.-H."/>
            <person name="Brenchley J.M."/>
            <person name="Blair R."/>
            <person name="Pahar B."/>
            <person name="Chabe M."/>
            <person name="Van Rompay K.K.A."/>
            <person name="Keesler R."/>
            <person name="Sukura A."/>
            <person name="Hirsch V."/>
            <person name="Kutty G."/>
            <person name="Liu Y."/>
            <person name="Peng L."/>
            <person name="Chen J."/>
            <person name="Song J."/>
            <person name="Weissenbacher-Lang C."/>
            <person name="Xu J."/>
            <person name="Upham N.S."/>
            <person name="Stajich J.E."/>
            <person name="Cuomo C.A."/>
            <person name="Cushion M.T."/>
            <person name="Kovacs J.A."/>
        </authorList>
    </citation>
    <scope>NUCLEOTIDE SEQUENCE [LARGE SCALE GENOMIC DNA]</scope>
    <source>
        <strain evidence="1 2">RABM</strain>
    </source>
</reference>